<dbReference type="Proteomes" id="UP000723463">
    <property type="component" value="Unassembled WGS sequence"/>
</dbReference>
<accession>A0A9P6F3P2</accession>
<keyword evidence="3" id="KW-1185">Reference proteome</keyword>
<sequence>MVDWQLATRVGSARQERSEMDVERDGQVAGGTGSVSKDLRILMEESGREILRFFRTPLEFKYVRYRSSNTPDACLQVDDELVARHRRSALAPLEKRPSSLSLPSPLGETTPRYTVKERRFGFETVKDWGVIPRAAKDLSLGSMVRALRTDHTYHWDLLHLLAVIDALPRLEELYVEPHKFTGRRWELDPRSHFFTQEQENQLTGSIDGLATGTLPPPPRTQGVVLTETRVRVLMVFGAAVTVPAIEAVVCRCPLVEVLKLSQTVDHYRYEGTIEEMKDVQTSTRELGDTAPPQPRTSSLPHHHHHPSILCHTSRELSLMQDYIKTFKANWLTGLWFDRIRKTTSLPFQNALHTILCACPNLVAFTALMKDGGLPKVAELTRGAVIRSTAHEEGERSNLPPSQRHVVWACRNLTTLHISIAKEDNRDCTRHESSLVIFEYLSLACPRLDELSIRSKWIS</sequence>
<feature type="region of interest" description="Disordered" evidence="1">
    <location>
        <begin position="1"/>
        <end position="32"/>
    </location>
</feature>
<evidence type="ECO:0000313" key="3">
    <source>
        <dbReference type="Proteomes" id="UP000723463"/>
    </source>
</evidence>
<proteinExistence type="predicted"/>
<evidence type="ECO:0000256" key="1">
    <source>
        <dbReference type="SAM" id="MobiDB-lite"/>
    </source>
</evidence>
<gene>
    <name evidence="2" type="ORF">EC957_002922</name>
</gene>
<comment type="caution">
    <text evidence="2">The sequence shown here is derived from an EMBL/GenBank/DDBJ whole genome shotgun (WGS) entry which is preliminary data.</text>
</comment>
<dbReference type="EMBL" id="JAAAXW010000161">
    <property type="protein sequence ID" value="KAF9541618.1"/>
    <property type="molecule type" value="Genomic_DNA"/>
</dbReference>
<feature type="compositionally biased region" description="Basic and acidic residues" evidence="1">
    <location>
        <begin position="14"/>
        <end position="26"/>
    </location>
</feature>
<dbReference type="AlphaFoldDB" id="A0A9P6F3P2"/>
<feature type="region of interest" description="Disordered" evidence="1">
    <location>
        <begin position="280"/>
        <end position="305"/>
    </location>
</feature>
<organism evidence="2 3">
    <name type="scientific">Mortierella hygrophila</name>
    <dbReference type="NCBI Taxonomy" id="979708"/>
    <lineage>
        <taxon>Eukaryota</taxon>
        <taxon>Fungi</taxon>
        <taxon>Fungi incertae sedis</taxon>
        <taxon>Mucoromycota</taxon>
        <taxon>Mortierellomycotina</taxon>
        <taxon>Mortierellomycetes</taxon>
        <taxon>Mortierellales</taxon>
        <taxon>Mortierellaceae</taxon>
        <taxon>Mortierella</taxon>
    </lineage>
</organism>
<protein>
    <submittedName>
        <fullName evidence="2">Uncharacterized protein</fullName>
    </submittedName>
</protein>
<reference evidence="2" key="1">
    <citation type="journal article" date="2020" name="Fungal Divers.">
        <title>Resolving the Mortierellaceae phylogeny through synthesis of multi-gene phylogenetics and phylogenomics.</title>
        <authorList>
            <person name="Vandepol N."/>
            <person name="Liber J."/>
            <person name="Desiro A."/>
            <person name="Na H."/>
            <person name="Kennedy M."/>
            <person name="Barry K."/>
            <person name="Grigoriev I.V."/>
            <person name="Miller A.N."/>
            <person name="O'Donnell K."/>
            <person name="Stajich J.E."/>
            <person name="Bonito G."/>
        </authorList>
    </citation>
    <scope>NUCLEOTIDE SEQUENCE</scope>
    <source>
        <strain evidence="2">NRRL 2591</strain>
    </source>
</reference>
<evidence type="ECO:0000313" key="2">
    <source>
        <dbReference type="EMBL" id="KAF9541618.1"/>
    </source>
</evidence>
<name>A0A9P6F3P2_9FUNG</name>